<accession>A0A3P5WFK4</accession>
<evidence type="ECO:0000313" key="1">
    <source>
        <dbReference type="EMBL" id="VDC18245.1"/>
    </source>
</evidence>
<dbReference type="Proteomes" id="UP000280861">
    <property type="component" value="Unassembled WGS sequence"/>
</dbReference>
<dbReference type="EMBL" id="UXAU01000009">
    <property type="protein sequence ID" value="VDC18245.1"/>
    <property type="molecule type" value="Genomic_DNA"/>
</dbReference>
<dbReference type="OrthoDB" id="4952017at2"/>
<protein>
    <recommendedName>
        <fullName evidence="3">GGDEF domain-containing protein</fullName>
    </recommendedName>
</protein>
<proteinExistence type="predicted"/>
<reference evidence="1 2" key="1">
    <citation type="submission" date="2018-11" db="EMBL/GenBank/DDBJ databases">
        <authorList>
            <person name="Criscuolo A."/>
        </authorList>
    </citation>
    <scope>NUCLEOTIDE SEQUENCE [LARGE SCALE GENOMIC DNA]</scope>
    <source>
        <strain evidence="1">AT11b</strain>
    </source>
</reference>
<keyword evidence="2" id="KW-1185">Reference proteome</keyword>
<sequence>MTAFPITLNVSDRQSMDTEIEAAVNAAKVHALTEKTHGILVTRIGADTFTVALSDTVPFGLTREQQAW</sequence>
<organism evidence="1 2">
    <name type="scientific">Arthrobacter ulcerisalmonis</name>
    <dbReference type="NCBI Taxonomy" id="2483813"/>
    <lineage>
        <taxon>Bacteria</taxon>
        <taxon>Bacillati</taxon>
        <taxon>Actinomycetota</taxon>
        <taxon>Actinomycetes</taxon>
        <taxon>Micrococcales</taxon>
        <taxon>Micrococcaceae</taxon>
        <taxon>Arthrobacter</taxon>
    </lineage>
</organism>
<evidence type="ECO:0008006" key="3">
    <source>
        <dbReference type="Google" id="ProtNLM"/>
    </source>
</evidence>
<dbReference type="RefSeq" id="WP_124089695.1">
    <property type="nucleotide sequence ID" value="NZ_CBCRYA010000006.1"/>
</dbReference>
<evidence type="ECO:0000313" key="2">
    <source>
        <dbReference type="Proteomes" id="UP000280861"/>
    </source>
</evidence>
<dbReference type="AlphaFoldDB" id="A0A3P5WFK4"/>
<name>A0A3P5WFK4_9MICC</name>
<gene>
    <name evidence="1" type="ORF">PSET11_00112</name>
</gene>